<evidence type="ECO:0000256" key="4">
    <source>
        <dbReference type="ARBA" id="ARBA00022603"/>
    </source>
</evidence>
<comment type="similarity">
    <text evidence="11">Belongs to the methyltransferase superfamily. Trm-G10 family.</text>
</comment>
<keyword evidence="16" id="KW-1185">Reference proteome</keyword>
<accession>A0A6A9QRM3</accession>
<evidence type="ECO:0000256" key="2">
    <source>
        <dbReference type="ARBA" id="ARBA00022490"/>
    </source>
</evidence>
<dbReference type="GO" id="GO:0005737">
    <property type="term" value="C:cytoplasm"/>
    <property type="evidence" value="ECO:0007669"/>
    <property type="project" value="UniProtKB-SubCell"/>
</dbReference>
<evidence type="ECO:0000259" key="14">
    <source>
        <dbReference type="Pfam" id="PF01170"/>
    </source>
</evidence>
<dbReference type="RefSeq" id="WP_054838887.1">
    <property type="nucleotide sequence ID" value="NZ_BBBY01000023.1"/>
</dbReference>
<keyword evidence="7" id="KW-0819">tRNA processing</keyword>
<dbReference type="Proteomes" id="UP000470772">
    <property type="component" value="Unassembled WGS sequence"/>
</dbReference>
<dbReference type="EMBL" id="WGGD01000005">
    <property type="protein sequence ID" value="MUN29965.1"/>
    <property type="molecule type" value="Genomic_DNA"/>
</dbReference>
<evidence type="ECO:0000256" key="11">
    <source>
        <dbReference type="ARBA" id="ARBA00061338"/>
    </source>
</evidence>
<keyword evidence="5 15" id="KW-0808">Transferase</keyword>
<name>A0A6A9QRM3_SULME</name>
<evidence type="ECO:0000256" key="13">
    <source>
        <dbReference type="ARBA" id="ARBA00082665"/>
    </source>
</evidence>
<dbReference type="PANTHER" id="PTHR14911">
    <property type="entry name" value="THUMP DOMAIN-CONTAINING"/>
    <property type="match status" value="1"/>
</dbReference>
<dbReference type="FunFam" id="3.40.50.150:FF:000251">
    <property type="entry name" value="Putative RNA methylase"/>
    <property type="match status" value="1"/>
</dbReference>
<dbReference type="Gene3D" id="3.40.50.150">
    <property type="entry name" value="Vaccinia Virus protein VP39"/>
    <property type="match status" value="1"/>
</dbReference>
<sequence length="308" mass="34844">MKYAVLNWRDPFISLAELKALTGLSYNDIHLMSGVALGYWNSDRLSSRSALIKRNGDVIAISNDAVEINRELKDGCFSIDLDVILGEMRRESISMYNQAIKNVKLSRSCEKLDMIFTDGNIILGRRKDVIDNVTLEKHNKKPYTQSGTMTARTSRLLVNLATPQGSFLDPFCGLGSLLIEASWLGYKCYGVDFDLYMTWKSRENLRSFLLECGIIQGSAESIPLTKVGGIATDPPYGRSTKFTGQLRKLYQDFFYSVSDILKGKLVFATDSKLDFEDDLKEAGLTLEETHFMYMHKSLSRKIYVVRKT</sequence>
<keyword evidence="6" id="KW-0949">S-adenosyl-L-methionine</keyword>
<dbReference type="SUPFAM" id="SSF53335">
    <property type="entry name" value="S-adenosyl-L-methionine-dependent methyltransferases"/>
    <property type="match status" value="1"/>
</dbReference>
<dbReference type="AlphaFoldDB" id="A0A6A9QRM3"/>
<comment type="subcellular location">
    <subcellularLocation>
        <location evidence="1">Cytoplasm</location>
    </subcellularLocation>
</comment>
<dbReference type="Pfam" id="PF01170">
    <property type="entry name" value="UPF0020"/>
    <property type="match status" value="1"/>
</dbReference>
<evidence type="ECO:0000313" key="15">
    <source>
        <dbReference type="EMBL" id="MUN29965.1"/>
    </source>
</evidence>
<evidence type="ECO:0000256" key="7">
    <source>
        <dbReference type="ARBA" id="ARBA00022694"/>
    </source>
</evidence>
<organism evidence="15 16">
    <name type="scientific">Sulfuracidifex metallicus DSM 6482 = JCM 9184</name>
    <dbReference type="NCBI Taxonomy" id="523847"/>
    <lineage>
        <taxon>Archaea</taxon>
        <taxon>Thermoproteota</taxon>
        <taxon>Thermoprotei</taxon>
        <taxon>Sulfolobales</taxon>
        <taxon>Sulfolobaceae</taxon>
        <taxon>Sulfuracidifex</taxon>
    </lineage>
</organism>
<dbReference type="GO" id="GO:0000049">
    <property type="term" value="F:tRNA binding"/>
    <property type="evidence" value="ECO:0007669"/>
    <property type="project" value="UniProtKB-KW"/>
</dbReference>
<evidence type="ECO:0000256" key="8">
    <source>
        <dbReference type="ARBA" id="ARBA00022884"/>
    </source>
</evidence>
<keyword evidence="4 15" id="KW-0489">Methyltransferase</keyword>
<feature type="domain" description="Ribosomal RNA large subunit methyltransferase K/L-like methyltransferase" evidence="14">
    <location>
        <begin position="140"/>
        <end position="300"/>
    </location>
</feature>
<reference evidence="15 16" key="1">
    <citation type="submission" date="2019-10" db="EMBL/GenBank/DDBJ databases">
        <title>Sequencing and Assembly of Multiple Reported Metal-Biooxidizing Members of the Extremely Thermoacidophilic Archaeal Family Sulfolobaceae.</title>
        <authorList>
            <person name="Counts J.A."/>
            <person name="Kelly R.M."/>
        </authorList>
    </citation>
    <scope>NUCLEOTIDE SEQUENCE [LARGE SCALE GENOMIC DNA]</scope>
    <source>
        <strain evidence="15 16">DSM 6482</strain>
    </source>
</reference>
<evidence type="ECO:0000256" key="1">
    <source>
        <dbReference type="ARBA" id="ARBA00004496"/>
    </source>
</evidence>
<dbReference type="EC" id="2.1.1.213" evidence="12"/>
<comment type="function">
    <text evidence="10">Catalyzes the adenosylmethionine-dependent methylation of the exocyclic amino group (N(2)) of guanosine at position 10 of various tRNAs. Acts via a two-step process that leads to the formation of either N(2)-monomethyl (m(2)G) or N(2)-dimethylguanosine (m(2)(2)G).</text>
</comment>
<keyword evidence="3" id="KW-0820">tRNA-binding</keyword>
<protein>
    <recommendedName>
        <fullName evidence="12">tRNA (guanine(10)-N(2))-dimethyltransferase</fullName>
        <ecNumber evidence="12">2.1.1.213</ecNumber>
    </recommendedName>
    <alternativeName>
        <fullName evidence="13">tRNA:G10 dimethyltransferase</fullName>
    </alternativeName>
</protein>
<keyword evidence="2" id="KW-0963">Cytoplasm</keyword>
<dbReference type="GO" id="GO:0160101">
    <property type="term" value="F:tRNA (guanine(10)-N2)-dimethyltransferase activity"/>
    <property type="evidence" value="ECO:0007669"/>
    <property type="project" value="UniProtKB-EC"/>
</dbReference>
<evidence type="ECO:0000256" key="10">
    <source>
        <dbReference type="ARBA" id="ARBA00054380"/>
    </source>
</evidence>
<evidence type="ECO:0000256" key="12">
    <source>
        <dbReference type="ARBA" id="ARBA00066936"/>
    </source>
</evidence>
<gene>
    <name evidence="15" type="ORF">GC250_11100</name>
</gene>
<evidence type="ECO:0000256" key="5">
    <source>
        <dbReference type="ARBA" id="ARBA00022679"/>
    </source>
</evidence>
<evidence type="ECO:0000313" key="16">
    <source>
        <dbReference type="Proteomes" id="UP000470772"/>
    </source>
</evidence>
<dbReference type="OrthoDB" id="7080at2157"/>
<evidence type="ECO:0000256" key="9">
    <source>
        <dbReference type="ARBA" id="ARBA00051883"/>
    </source>
</evidence>
<keyword evidence="8" id="KW-0694">RNA-binding</keyword>
<proteinExistence type="inferred from homology"/>
<evidence type="ECO:0000256" key="3">
    <source>
        <dbReference type="ARBA" id="ARBA00022555"/>
    </source>
</evidence>
<evidence type="ECO:0000256" key="6">
    <source>
        <dbReference type="ARBA" id="ARBA00022691"/>
    </source>
</evidence>
<dbReference type="GO" id="GO:0030488">
    <property type="term" value="P:tRNA methylation"/>
    <property type="evidence" value="ECO:0007669"/>
    <property type="project" value="TreeGrafter"/>
</dbReference>
<dbReference type="PANTHER" id="PTHR14911:SF21">
    <property type="entry name" value="N2-METHYLGUANOSINE TRNA METHYLTRANSFERASE"/>
    <property type="match status" value="1"/>
</dbReference>
<comment type="caution">
    <text evidence="15">The sequence shown here is derived from an EMBL/GenBank/DDBJ whole genome shotgun (WGS) entry which is preliminary data.</text>
</comment>
<dbReference type="InterPro" id="IPR000241">
    <property type="entry name" value="RlmKL-like_Mtase"/>
</dbReference>
<dbReference type="InterPro" id="IPR029063">
    <property type="entry name" value="SAM-dependent_MTases_sf"/>
</dbReference>
<comment type="catalytic activity">
    <reaction evidence="9">
        <text>guanosine(10) in tRNA + 2 S-adenosyl-L-methionine = N(2)-dimethylguanosine(10) in tRNA + 2 S-adenosyl-L-homocysteine + 2 H(+)</text>
        <dbReference type="Rhea" id="RHEA:43124"/>
        <dbReference type="Rhea" id="RHEA-COMP:10355"/>
        <dbReference type="Rhea" id="RHEA-COMP:10358"/>
        <dbReference type="ChEBI" id="CHEBI:15378"/>
        <dbReference type="ChEBI" id="CHEBI:57856"/>
        <dbReference type="ChEBI" id="CHEBI:59789"/>
        <dbReference type="ChEBI" id="CHEBI:74269"/>
        <dbReference type="ChEBI" id="CHEBI:74513"/>
        <dbReference type="EC" id="2.1.1.213"/>
    </reaction>
</comment>